<dbReference type="PRINTS" id="PR00032">
    <property type="entry name" value="HTHARAC"/>
</dbReference>
<feature type="domain" description="HTH araC/xylS-type" evidence="5">
    <location>
        <begin position="224"/>
        <end position="322"/>
    </location>
</feature>
<evidence type="ECO:0000256" key="2">
    <source>
        <dbReference type="ARBA" id="ARBA00023125"/>
    </source>
</evidence>
<dbReference type="EMBL" id="CP120682">
    <property type="protein sequence ID" value="WKN37556.1"/>
    <property type="molecule type" value="Genomic_DNA"/>
</dbReference>
<dbReference type="InterPro" id="IPR009057">
    <property type="entry name" value="Homeodomain-like_sf"/>
</dbReference>
<keyword evidence="2" id="KW-0238">DNA-binding</keyword>
<dbReference type="Pfam" id="PF12833">
    <property type="entry name" value="HTH_18"/>
    <property type="match status" value="1"/>
</dbReference>
<evidence type="ECO:0000256" key="3">
    <source>
        <dbReference type="ARBA" id="ARBA00023163"/>
    </source>
</evidence>
<dbReference type="Gene3D" id="1.10.10.60">
    <property type="entry name" value="Homeodomain-like"/>
    <property type="match status" value="1"/>
</dbReference>
<evidence type="ECO:0000313" key="6">
    <source>
        <dbReference type="EMBL" id="WKN37556.1"/>
    </source>
</evidence>
<dbReference type="PROSITE" id="PS01124">
    <property type="entry name" value="HTH_ARAC_FAMILY_2"/>
    <property type="match status" value="1"/>
</dbReference>
<keyword evidence="3" id="KW-0804">Transcription</keyword>
<organism evidence="6">
    <name type="scientific">Roseihalotalea indica</name>
    <dbReference type="NCBI Taxonomy" id="2867963"/>
    <lineage>
        <taxon>Bacteria</taxon>
        <taxon>Pseudomonadati</taxon>
        <taxon>Bacteroidota</taxon>
        <taxon>Cytophagia</taxon>
        <taxon>Cytophagales</taxon>
        <taxon>Catalimonadaceae</taxon>
        <taxon>Roseihalotalea</taxon>
    </lineage>
</organism>
<dbReference type="SUPFAM" id="SSF46689">
    <property type="entry name" value="Homeodomain-like"/>
    <property type="match status" value="2"/>
</dbReference>
<dbReference type="InterPro" id="IPR018060">
    <property type="entry name" value="HTH_AraC"/>
</dbReference>
<evidence type="ECO:0000259" key="5">
    <source>
        <dbReference type="PROSITE" id="PS01124"/>
    </source>
</evidence>
<dbReference type="PANTHER" id="PTHR47893">
    <property type="entry name" value="REGULATORY PROTEIN PCHR"/>
    <property type="match status" value="1"/>
</dbReference>
<dbReference type="InterPro" id="IPR053142">
    <property type="entry name" value="PchR_regulatory_protein"/>
</dbReference>
<evidence type="ECO:0000256" key="1">
    <source>
        <dbReference type="ARBA" id="ARBA00023015"/>
    </source>
</evidence>
<feature type="region of interest" description="Disordered" evidence="4">
    <location>
        <begin position="315"/>
        <end position="336"/>
    </location>
</feature>
<dbReference type="PANTHER" id="PTHR47893:SF1">
    <property type="entry name" value="REGULATORY PROTEIN PCHR"/>
    <property type="match status" value="1"/>
</dbReference>
<dbReference type="SMART" id="SM00342">
    <property type="entry name" value="HTH_ARAC"/>
    <property type="match status" value="1"/>
</dbReference>
<dbReference type="GO" id="GO:0043565">
    <property type="term" value="F:sequence-specific DNA binding"/>
    <property type="evidence" value="ECO:0007669"/>
    <property type="project" value="InterPro"/>
</dbReference>
<dbReference type="AlphaFoldDB" id="A0AA49JEP6"/>
<reference evidence="6" key="2">
    <citation type="journal article" date="2024" name="Antonie Van Leeuwenhoek">
        <title>Roseihalotalea indica gen. nov., sp. nov., a halophilic Bacteroidetes from mesopelagic Southwest Indian Ocean with higher carbohydrate metabolic potential.</title>
        <authorList>
            <person name="Chen B."/>
            <person name="Zhang M."/>
            <person name="Lin D."/>
            <person name="Ye J."/>
            <person name="Tang K."/>
        </authorList>
    </citation>
    <scope>NUCLEOTIDE SEQUENCE</scope>
    <source>
        <strain evidence="6">TK19036</strain>
    </source>
</reference>
<gene>
    <name evidence="6" type="ORF">K4G66_02380</name>
</gene>
<sequence>MADTIAEKIGAKIQYVSSTIIISVPPEVGSGTIKIMRFYHGLSLLCWHLQLNEDLAFYIERIPRHPLRLLFCEQGVLTHSLEDQQVQYQLKGLYAAASACSSGANQLFQLSSKQPVSFCMVEIDWQLYERQTRGPSTMKHSLQQIFPLSKNASSFIYRKHYSQSVSEVLREIEQSEQYQDIVQQTFLESKTLELLSFMIQQYTQDQQAAEDGIALSDVDIERLTQARRYIIQQYVNPPSIKELARRVGLNDFKLKKGYKQLFQATVYEHVRAERLYQAQQLIAQGKWDIGEVVQKVGYTNKSHFSARFEERFGMKPKEYQKRAAQGRLPSPMSPEK</sequence>
<dbReference type="GO" id="GO:0003700">
    <property type="term" value="F:DNA-binding transcription factor activity"/>
    <property type="evidence" value="ECO:0007669"/>
    <property type="project" value="InterPro"/>
</dbReference>
<keyword evidence="1" id="KW-0805">Transcription regulation</keyword>
<accession>A0AA49JEP6</accession>
<proteinExistence type="predicted"/>
<name>A0AA49JEP6_9BACT</name>
<reference evidence="6" key="1">
    <citation type="journal article" date="2023" name="Comput. Struct. Biotechnol. J.">
        <title>Discovery of a novel marine Bacteroidetes with a rich repertoire of carbohydrate-active enzymes.</title>
        <authorList>
            <person name="Chen B."/>
            <person name="Liu G."/>
            <person name="Chen Q."/>
            <person name="Wang H."/>
            <person name="Liu L."/>
            <person name="Tang K."/>
        </authorList>
    </citation>
    <scope>NUCLEOTIDE SEQUENCE</scope>
    <source>
        <strain evidence="6">TK19036</strain>
    </source>
</reference>
<evidence type="ECO:0000256" key="4">
    <source>
        <dbReference type="SAM" id="MobiDB-lite"/>
    </source>
</evidence>
<dbReference type="InterPro" id="IPR020449">
    <property type="entry name" value="Tscrpt_reg_AraC-type_HTH"/>
</dbReference>
<protein>
    <submittedName>
        <fullName evidence="6">AraC family transcriptional regulator</fullName>
    </submittedName>
</protein>